<dbReference type="SUPFAM" id="SSF52540">
    <property type="entry name" value="P-loop containing nucleoside triphosphate hydrolases"/>
    <property type="match status" value="1"/>
</dbReference>
<dbReference type="Proteomes" id="UP000254575">
    <property type="component" value="Unassembled WGS sequence"/>
</dbReference>
<evidence type="ECO:0000313" key="1">
    <source>
        <dbReference type="EMBL" id="SUO96622.1"/>
    </source>
</evidence>
<dbReference type="AlphaFoldDB" id="A0A380MWH2"/>
<sequence>MQLFILIRGHQGSGKSTFAAQKIAEFQQQYPQAEIVHIENDLLMTDAQGAYHWSPELLKAAQARGERMMRRACKHALANPQQAMLIINSNTNQTVGACRIWLEQAKKYGLSCETYCLSNFFPNRHAVEDEDVIAAYLRIRRQRVSGEIAVSAVRGMSAALRDVMRQMQTIGEHDLPFDEVRQTYVSEQYLRLGRLNFVSKTSSQYPDLRLLKYSHRVKRFDAALLEMRGLVLDKYNHIIVRPFKKVFNYSERLAKNSRFSLKIENSHCIDAVVKVDGFLGCCTFVDLPHEHPSYAASFNRQVLYSTTDSLDDSYAQMTKKHCQAYEALFRSYPNHTFLFEINDAAAPHTIQEALGETLIGAVEVISGNMFSQDRLDEIGETYAIRRPARLRNICFGELKELLKSVQHEGFMVFDSHSQALLFQLKSSHYLISTFFSYNKKYRLEDRLNKHRLGEAFYPLIEHIQAQQKHFNQLNEAEKIDYIRRFLQEPHFLYR</sequence>
<accession>A0A380MWH2</accession>
<dbReference type="RefSeq" id="WP_115218336.1">
    <property type="nucleotide sequence ID" value="NZ_UHIA01000004.1"/>
</dbReference>
<gene>
    <name evidence="1" type="ORF">NCTC10717_01080</name>
</gene>
<keyword evidence="2" id="KW-1185">Reference proteome</keyword>
<evidence type="ECO:0008006" key="3">
    <source>
        <dbReference type="Google" id="ProtNLM"/>
    </source>
</evidence>
<dbReference type="InterPro" id="IPR027417">
    <property type="entry name" value="P-loop_NTPase"/>
</dbReference>
<protein>
    <recommendedName>
        <fullName evidence="3">RNA ligase</fullName>
    </recommendedName>
</protein>
<name>A0A380MWH2_9GAMM</name>
<reference evidence="1 2" key="1">
    <citation type="submission" date="2018-06" db="EMBL/GenBank/DDBJ databases">
        <authorList>
            <consortium name="Pathogen Informatics"/>
            <person name="Doyle S."/>
        </authorList>
    </citation>
    <scope>NUCLEOTIDE SEQUENCE [LARGE SCALE GENOMIC DNA]</scope>
    <source>
        <strain evidence="1 2">NCTC10717</strain>
    </source>
</reference>
<dbReference type="Gene3D" id="3.40.50.300">
    <property type="entry name" value="P-loop containing nucleotide triphosphate hydrolases"/>
    <property type="match status" value="1"/>
</dbReference>
<evidence type="ECO:0000313" key="2">
    <source>
        <dbReference type="Proteomes" id="UP000254575"/>
    </source>
</evidence>
<proteinExistence type="predicted"/>
<organism evidence="1 2">
    <name type="scientific">Suttonella indologenes</name>
    <dbReference type="NCBI Taxonomy" id="13276"/>
    <lineage>
        <taxon>Bacteria</taxon>
        <taxon>Pseudomonadati</taxon>
        <taxon>Pseudomonadota</taxon>
        <taxon>Gammaproteobacteria</taxon>
        <taxon>Cardiobacteriales</taxon>
        <taxon>Cardiobacteriaceae</taxon>
        <taxon>Suttonella</taxon>
    </lineage>
</organism>
<dbReference type="OrthoDB" id="9805698at2"/>
<dbReference type="EMBL" id="UHIA01000004">
    <property type="protein sequence ID" value="SUO96622.1"/>
    <property type="molecule type" value="Genomic_DNA"/>
</dbReference>